<dbReference type="AlphaFoldDB" id="A0A0K2T455"/>
<protein>
    <submittedName>
        <fullName evidence="1">Uncharacterized protein</fullName>
    </submittedName>
</protein>
<dbReference type="EMBL" id="HACA01002991">
    <property type="protein sequence ID" value="CDW20352.1"/>
    <property type="molecule type" value="Transcribed_RNA"/>
</dbReference>
<reference evidence="1" key="1">
    <citation type="submission" date="2014-05" db="EMBL/GenBank/DDBJ databases">
        <authorList>
            <person name="Chronopoulou M."/>
        </authorList>
    </citation>
    <scope>NUCLEOTIDE SEQUENCE</scope>
    <source>
        <tissue evidence="1">Whole organism</tissue>
    </source>
</reference>
<accession>A0A0K2T455</accession>
<organism evidence="1">
    <name type="scientific">Lepeophtheirus salmonis</name>
    <name type="common">Salmon louse</name>
    <name type="synonym">Caligus salmonis</name>
    <dbReference type="NCBI Taxonomy" id="72036"/>
    <lineage>
        <taxon>Eukaryota</taxon>
        <taxon>Metazoa</taxon>
        <taxon>Ecdysozoa</taxon>
        <taxon>Arthropoda</taxon>
        <taxon>Crustacea</taxon>
        <taxon>Multicrustacea</taxon>
        <taxon>Hexanauplia</taxon>
        <taxon>Copepoda</taxon>
        <taxon>Siphonostomatoida</taxon>
        <taxon>Caligidae</taxon>
        <taxon>Lepeophtheirus</taxon>
    </lineage>
</organism>
<evidence type="ECO:0000313" key="1">
    <source>
        <dbReference type="EMBL" id="CDW20352.1"/>
    </source>
</evidence>
<proteinExistence type="predicted"/>
<sequence>SGLNIRLNVLKCSRLLQRTFFFAWRKLRSKVGW</sequence>
<name>A0A0K2T455_LEPSM</name>
<feature type="non-terminal residue" evidence="1">
    <location>
        <position position="1"/>
    </location>
</feature>